<protein>
    <submittedName>
        <fullName evidence="2">Uncharacterized protein</fullName>
    </submittedName>
</protein>
<accession>A0A7J8DXE5</accession>
<comment type="caution">
    <text evidence="2">The sequence shown here is derived from an EMBL/GenBank/DDBJ whole genome shotgun (WGS) entry which is preliminary data.</text>
</comment>
<gene>
    <name evidence="2" type="ORF">HJG63_008362</name>
</gene>
<dbReference type="EMBL" id="JACASE010000011">
    <property type="protein sequence ID" value="KAF6427878.1"/>
    <property type="molecule type" value="Genomic_DNA"/>
</dbReference>
<keyword evidence="3" id="KW-1185">Reference proteome</keyword>
<organism evidence="2 3">
    <name type="scientific">Rousettus aegyptiacus</name>
    <name type="common">Egyptian fruit bat</name>
    <name type="synonym">Pteropus aegyptiacus</name>
    <dbReference type="NCBI Taxonomy" id="9407"/>
    <lineage>
        <taxon>Eukaryota</taxon>
        <taxon>Metazoa</taxon>
        <taxon>Chordata</taxon>
        <taxon>Craniata</taxon>
        <taxon>Vertebrata</taxon>
        <taxon>Euteleostomi</taxon>
        <taxon>Mammalia</taxon>
        <taxon>Eutheria</taxon>
        <taxon>Laurasiatheria</taxon>
        <taxon>Chiroptera</taxon>
        <taxon>Yinpterochiroptera</taxon>
        <taxon>Pteropodoidea</taxon>
        <taxon>Pteropodidae</taxon>
        <taxon>Rousettinae</taxon>
        <taxon>Rousettus</taxon>
    </lineage>
</organism>
<sequence length="140" mass="15459">MSSLGQNRQAGDKGSFVLGSLAGTQNKGKHAGAGGKQHSTQSQVTISCLVPRPEPNFRHRTHKLKRWPGLKEEGPCKATSNVDVYSTSISPVLPRRKQWHDSFTYSIVTPQYFMTITFSKSLIFTIVLSNPLPQGEHPII</sequence>
<feature type="region of interest" description="Disordered" evidence="1">
    <location>
        <begin position="1"/>
        <end position="43"/>
    </location>
</feature>
<dbReference type="Proteomes" id="UP000593571">
    <property type="component" value="Unassembled WGS sequence"/>
</dbReference>
<proteinExistence type="predicted"/>
<name>A0A7J8DXE5_ROUAE</name>
<dbReference type="AlphaFoldDB" id="A0A7J8DXE5"/>
<reference evidence="2 3" key="1">
    <citation type="journal article" date="2020" name="Nature">
        <title>Six reference-quality genomes reveal evolution of bat adaptations.</title>
        <authorList>
            <person name="Jebb D."/>
            <person name="Huang Z."/>
            <person name="Pippel M."/>
            <person name="Hughes G.M."/>
            <person name="Lavrichenko K."/>
            <person name="Devanna P."/>
            <person name="Winkler S."/>
            <person name="Jermiin L.S."/>
            <person name="Skirmuntt E.C."/>
            <person name="Katzourakis A."/>
            <person name="Burkitt-Gray L."/>
            <person name="Ray D.A."/>
            <person name="Sullivan K.A.M."/>
            <person name="Roscito J.G."/>
            <person name="Kirilenko B.M."/>
            <person name="Davalos L.M."/>
            <person name="Corthals A.P."/>
            <person name="Power M.L."/>
            <person name="Jones G."/>
            <person name="Ransome R.D."/>
            <person name="Dechmann D.K.N."/>
            <person name="Locatelli A.G."/>
            <person name="Puechmaille S.J."/>
            <person name="Fedrigo O."/>
            <person name="Jarvis E.D."/>
            <person name="Hiller M."/>
            <person name="Vernes S.C."/>
            <person name="Myers E.W."/>
            <person name="Teeling E.C."/>
        </authorList>
    </citation>
    <scope>NUCLEOTIDE SEQUENCE [LARGE SCALE GENOMIC DNA]</scope>
    <source>
        <strain evidence="2">MRouAeg1</strain>
        <tissue evidence="2">Muscle</tissue>
    </source>
</reference>
<evidence type="ECO:0000313" key="2">
    <source>
        <dbReference type="EMBL" id="KAF6427878.1"/>
    </source>
</evidence>
<evidence type="ECO:0000256" key="1">
    <source>
        <dbReference type="SAM" id="MobiDB-lite"/>
    </source>
</evidence>
<evidence type="ECO:0000313" key="3">
    <source>
        <dbReference type="Proteomes" id="UP000593571"/>
    </source>
</evidence>